<dbReference type="EMBL" id="CAFBLU010000014">
    <property type="protein sequence ID" value="CAB4875504.1"/>
    <property type="molecule type" value="Genomic_DNA"/>
</dbReference>
<feature type="region of interest" description="Disordered" evidence="1">
    <location>
        <begin position="103"/>
        <end position="139"/>
    </location>
</feature>
<reference evidence="2" key="1">
    <citation type="submission" date="2020-05" db="EMBL/GenBank/DDBJ databases">
        <authorList>
            <person name="Chiriac C."/>
            <person name="Salcher M."/>
            <person name="Ghai R."/>
            <person name="Kavagutti S V."/>
        </authorList>
    </citation>
    <scope>NUCLEOTIDE SEQUENCE</scope>
</reference>
<gene>
    <name evidence="2" type="ORF">UFOPK3444_00988</name>
</gene>
<proteinExistence type="predicted"/>
<evidence type="ECO:0000313" key="2">
    <source>
        <dbReference type="EMBL" id="CAB4875504.1"/>
    </source>
</evidence>
<evidence type="ECO:0000256" key="1">
    <source>
        <dbReference type="SAM" id="MobiDB-lite"/>
    </source>
</evidence>
<name>A0A6J7E3U3_9ZZZZ</name>
<organism evidence="2">
    <name type="scientific">freshwater metagenome</name>
    <dbReference type="NCBI Taxonomy" id="449393"/>
    <lineage>
        <taxon>unclassified sequences</taxon>
        <taxon>metagenomes</taxon>
        <taxon>ecological metagenomes</taxon>
    </lineage>
</organism>
<accession>A0A6J7E3U3</accession>
<feature type="region of interest" description="Disordered" evidence="1">
    <location>
        <begin position="170"/>
        <end position="196"/>
    </location>
</feature>
<feature type="compositionally biased region" description="Low complexity" evidence="1">
    <location>
        <begin position="124"/>
        <end position="135"/>
    </location>
</feature>
<protein>
    <submittedName>
        <fullName evidence="2">Unannotated protein</fullName>
    </submittedName>
</protein>
<feature type="compositionally biased region" description="Low complexity" evidence="1">
    <location>
        <begin position="170"/>
        <end position="190"/>
    </location>
</feature>
<sequence>MKTLDSLPADQASALRLLTGGKTYRAVADLLGLTAESVASTALAGLDSLAPDEAKSLTEMERSRVADVVLGQTGSDPLIQGSPAAGAYAARIRAALGVQAATASTESTPPTKVMPAASKPPAPASSKAPVAPKPAGLTAATGDRRRGMFLLAGVTTAAVGIALLVSSPWDASNPSSTSSAASTTSTAATPAGGGWTIRDRFTLKPVAGGSGQALAGLGTKSNSAAILIAGNGLQAGSTIGIWLTGQGKAGLIGLGKVDAKGQFSGIGPLPKNVATATELVVTQEQATTGKKIPSAPGSVLLKSPFKVS</sequence>
<dbReference type="AlphaFoldDB" id="A0A6J7E3U3"/>
<feature type="compositionally biased region" description="Low complexity" evidence="1">
    <location>
        <begin position="103"/>
        <end position="117"/>
    </location>
</feature>